<evidence type="ECO:0000313" key="1">
    <source>
        <dbReference type="EMBL" id="SDD78773.1"/>
    </source>
</evidence>
<gene>
    <name evidence="1" type="ORF">SAMN04488509_10738</name>
</gene>
<keyword evidence="2" id="KW-1185">Reference proteome</keyword>
<reference evidence="1 2" key="1">
    <citation type="submission" date="2016-10" db="EMBL/GenBank/DDBJ databases">
        <authorList>
            <person name="de Groot N.N."/>
        </authorList>
    </citation>
    <scope>NUCLEOTIDE SEQUENCE [LARGE SCALE GENOMIC DNA]</scope>
    <source>
        <strain evidence="1 2">DSM 16957</strain>
    </source>
</reference>
<evidence type="ECO:0000313" key="2">
    <source>
        <dbReference type="Proteomes" id="UP000199603"/>
    </source>
</evidence>
<dbReference type="RefSeq" id="WP_091243065.1">
    <property type="nucleotide sequence ID" value="NZ_FNAG01000007.1"/>
</dbReference>
<dbReference type="Proteomes" id="UP000199603">
    <property type="component" value="Unassembled WGS sequence"/>
</dbReference>
<dbReference type="AlphaFoldDB" id="A0A1G6XM08"/>
<accession>A0A1G6XM08</accession>
<proteinExistence type="predicted"/>
<sequence length="93" mass="9628">MKRAPTLVPFASQSQAAGVPLFHVATDDAQQLREEAAVRVFRARELSAALAGASIKDAGEDALPAFAAVLAQLLGEAESLLEIAESVRLKGGA</sequence>
<dbReference type="EMBL" id="FNAG01000007">
    <property type="protein sequence ID" value="SDD78773.1"/>
    <property type="molecule type" value="Genomic_DNA"/>
</dbReference>
<protein>
    <submittedName>
        <fullName evidence="1">Uncharacterized protein</fullName>
    </submittedName>
</protein>
<name>A0A1G6XM08_9GAMM</name>
<organism evidence="1 2">
    <name type="scientific">Aquimonas voraii</name>
    <dbReference type="NCBI Taxonomy" id="265719"/>
    <lineage>
        <taxon>Bacteria</taxon>
        <taxon>Pseudomonadati</taxon>
        <taxon>Pseudomonadota</taxon>
        <taxon>Gammaproteobacteria</taxon>
        <taxon>Lysobacterales</taxon>
        <taxon>Lysobacteraceae</taxon>
        <taxon>Aquimonas</taxon>
    </lineage>
</organism>